<evidence type="ECO:0000256" key="1">
    <source>
        <dbReference type="SAM" id="MobiDB-lite"/>
    </source>
</evidence>
<feature type="compositionally biased region" description="Polar residues" evidence="1">
    <location>
        <begin position="18"/>
        <end position="27"/>
    </location>
</feature>
<sequence length="227" mass="25252">MTQTGRGAQDRGTGEPAGSQTPQARTTPSSAPAASPVVLRPWRAEDLPVYREWLRPHHEWHLWDGPYYARPTDDEADEIVARRAREIVTDGAAASTPGLPPRSLVVASAADGSFWGTVSWYWESQETEWARIGVVLHDPAVRGRGAGTAAIEQWTTMLFSTTGWRRLDLATWSGNHAMSRVAERLGFTLEARFRRARVVRGEVYDSLVYGVLREEWAQRCHDGGAGR</sequence>
<dbReference type="EMBL" id="CP138359">
    <property type="protein sequence ID" value="WPF83450.1"/>
    <property type="molecule type" value="Genomic_DNA"/>
</dbReference>
<dbReference type="GO" id="GO:0005737">
    <property type="term" value="C:cytoplasm"/>
    <property type="evidence" value="ECO:0007669"/>
    <property type="project" value="TreeGrafter"/>
</dbReference>
<dbReference type="InterPro" id="IPR016181">
    <property type="entry name" value="Acyl_CoA_acyltransferase"/>
</dbReference>
<organism evidence="3 4">
    <name type="scientific">Sanguibacter biliveldensis</name>
    <dbReference type="NCBI Taxonomy" id="3030830"/>
    <lineage>
        <taxon>Bacteria</taxon>
        <taxon>Bacillati</taxon>
        <taxon>Actinomycetota</taxon>
        <taxon>Actinomycetes</taxon>
        <taxon>Micrococcales</taxon>
        <taxon>Sanguibacteraceae</taxon>
        <taxon>Sanguibacter</taxon>
    </lineage>
</organism>
<reference evidence="4" key="1">
    <citation type="submission" date="2023-11" db="EMBL/GenBank/DDBJ databases">
        <authorList>
            <person name="Helweg L.P."/>
            <person name="Kiel A."/>
            <person name="Hitz F."/>
            <person name="Ruckert-Reed C."/>
            <person name="Busche T."/>
            <person name="Kaltschmidt B."/>
            <person name="Kaltschmidt C."/>
        </authorList>
    </citation>
    <scope>NUCLEOTIDE SEQUENCE [LARGE SCALE GENOMIC DNA]</scope>
    <source>
        <strain evidence="4">4.1</strain>
    </source>
</reference>
<dbReference type="RefSeq" id="WP_319159748.1">
    <property type="nucleotide sequence ID" value="NZ_CP138359.1"/>
</dbReference>
<dbReference type="PANTHER" id="PTHR43441:SF2">
    <property type="entry name" value="FAMILY ACETYLTRANSFERASE, PUTATIVE (AFU_ORTHOLOGUE AFUA_7G00850)-RELATED"/>
    <property type="match status" value="1"/>
</dbReference>
<dbReference type="Proteomes" id="UP001304340">
    <property type="component" value="Chromosome"/>
</dbReference>
<feature type="domain" description="N-acetyltransferase" evidence="2">
    <location>
        <begin position="37"/>
        <end position="214"/>
    </location>
</feature>
<gene>
    <name evidence="3" type="ORF">SANBI_001128</name>
</gene>
<dbReference type="InterPro" id="IPR051908">
    <property type="entry name" value="Ribosomal_N-acetyltransferase"/>
</dbReference>
<feature type="region of interest" description="Disordered" evidence="1">
    <location>
        <begin position="1"/>
        <end position="37"/>
    </location>
</feature>
<dbReference type="PROSITE" id="PS51186">
    <property type="entry name" value="GNAT"/>
    <property type="match status" value="1"/>
</dbReference>
<dbReference type="InterPro" id="IPR000182">
    <property type="entry name" value="GNAT_dom"/>
</dbReference>
<dbReference type="Pfam" id="PF13302">
    <property type="entry name" value="Acetyltransf_3"/>
    <property type="match status" value="1"/>
</dbReference>
<protein>
    <submittedName>
        <fullName evidence="3">GNAT family protein</fullName>
    </submittedName>
</protein>
<dbReference type="GO" id="GO:0008999">
    <property type="term" value="F:protein-N-terminal-alanine acetyltransferase activity"/>
    <property type="evidence" value="ECO:0007669"/>
    <property type="project" value="TreeGrafter"/>
</dbReference>
<dbReference type="SUPFAM" id="SSF55729">
    <property type="entry name" value="Acyl-CoA N-acyltransferases (Nat)"/>
    <property type="match status" value="1"/>
</dbReference>
<dbReference type="Gene3D" id="3.40.630.30">
    <property type="match status" value="1"/>
</dbReference>
<proteinExistence type="predicted"/>
<dbReference type="PANTHER" id="PTHR43441">
    <property type="entry name" value="RIBOSOMAL-PROTEIN-SERINE ACETYLTRANSFERASE"/>
    <property type="match status" value="1"/>
</dbReference>
<keyword evidence="4" id="KW-1185">Reference proteome</keyword>
<dbReference type="GO" id="GO:1990189">
    <property type="term" value="F:protein N-terminal-serine acetyltransferase activity"/>
    <property type="evidence" value="ECO:0007669"/>
    <property type="project" value="TreeGrafter"/>
</dbReference>
<evidence type="ECO:0000259" key="2">
    <source>
        <dbReference type="PROSITE" id="PS51186"/>
    </source>
</evidence>
<dbReference type="AlphaFoldDB" id="A0AAF1C3Q6"/>
<name>A0AAF1C3Q6_9MICO</name>
<dbReference type="KEGG" id="sbil:SANBI_001128"/>
<evidence type="ECO:0000313" key="3">
    <source>
        <dbReference type="EMBL" id="WPF83450.1"/>
    </source>
</evidence>
<evidence type="ECO:0000313" key="4">
    <source>
        <dbReference type="Proteomes" id="UP001304340"/>
    </source>
</evidence>
<accession>A0AAF1C3Q6</accession>